<keyword evidence="12" id="KW-1185">Reference proteome</keyword>
<keyword evidence="9" id="KW-0175">Coiled coil</keyword>
<dbReference type="PANTHER" id="PTHR14871">
    <property type="entry name" value="DYNEIN REGULATORY COMPLEX PROTEIN 9"/>
    <property type="match status" value="1"/>
</dbReference>
<comment type="caution">
    <text evidence="11">The sequence shown here is derived from an EMBL/GenBank/DDBJ whole genome shotgun (WGS) entry which is preliminary data.</text>
</comment>
<feature type="region of interest" description="Disordered" evidence="10">
    <location>
        <begin position="388"/>
        <end position="410"/>
    </location>
</feature>
<dbReference type="CDD" id="cd23767">
    <property type="entry name" value="IQCD"/>
    <property type="match status" value="1"/>
</dbReference>
<accession>A0AAW1PNN9</accession>
<organism evidence="11 12">
    <name type="scientific">[Myrmecia] bisecta</name>
    <dbReference type="NCBI Taxonomy" id="41462"/>
    <lineage>
        <taxon>Eukaryota</taxon>
        <taxon>Viridiplantae</taxon>
        <taxon>Chlorophyta</taxon>
        <taxon>core chlorophytes</taxon>
        <taxon>Trebouxiophyceae</taxon>
        <taxon>Trebouxiales</taxon>
        <taxon>Trebouxiaceae</taxon>
        <taxon>Myrmecia</taxon>
    </lineage>
</organism>
<evidence type="ECO:0000256" key="7">
    <source>
        <dbReference type="ARBA" id="ARBA00023212"/>
    </source>
</evidence>
<proteinExistence type="inferred from homology"/>
<keyword evidence="5" id="KW-0282">Flagellum</keyword>
<sequence length="410" mass="47220">MAESSLEELSETWQQDEEETSTTATRPLNFLDAAHLHTVLHVTLEKLAVIGGMRVDPKVQADALTQSVGDEITRMIARQKQLEQLYEDKVSEQHQLRNKPNKHKLVENQEEINRVAEELRHSIQQLCRNLKDNPNVAENMAKVSSERQSLQTLLTRCMEELEAKQKLPSLLEFVQREERRDVEIKNTIEREHRTTAAVKQLKIDLRDEKAKHEDELRTRRKALLALTEQLKEMKTETGERFQYREVEVHAANECETRLESAGLEQMEAEVKLLQQKIAIEESVHEAAATYLKKLQVAGREDAASWAARIDTDVAAKEHDIDVLKQEHQRDLIKLKDVKERYEAEVLLREQRDEAERLAKEREAEDMQHKESMARAAVHIQAVWRGHTARKAVAGAGKGKDKKGGKTKKKK</sequence>
<feature type="region of interest" description="Disordered" evidence="10">
    <location>
        <begin position="1"/>
        <end position="25"/>
    </location>
</feature>
<dbReference type="GO" id="GO:0044782">
    <property type="term" value="P:cilium organization"/>
    <property type="evidence" value="ECO:0007669"/>
    <property type="project" value="TreeGrafter"/>
</dbReference>
<dbReference type="InterPro" id="IPR000048">
    <property type="entry name" value="IQ_motif_EF-hand-BS"/>
</dbReference>
<dbReference type="EMBL" id="JALJOR010000009">
    <property type="protein sequence ID" value="KAK9811488.1"/>
    <property type="molecule type" value="Genomic_DNA"/>
</dbReference>
<feature type="coiled-coil region" evidence="9">
    <location>
        <begin position="324"/>
        <end position="367"/>
    </location>
</feature>
<evidence type="ECO:0000256" key="4">
    <source>
        <dbReference type="ARBA" id="ARBA00022490"/>
    </source>
</evidence>
<keyword evidence="6" id="KW-0969">Cilium</keyword>
<gene>
    <name evidence="11" type="ORF">WJX72_004746</name>
</gene>
<evidence type="ECO:0000256" key="3">
    <source>
        <dbReference type="ARBA" id="ARBA00013738"/>
    </source>
</evidence>
<comment type="subcellular location">
    <subcellularLocation>
        <location evidence="1">Cytoplasm</location>
        <location evidence="1">Cytoskeleton</location>
        <location evidence="1">Flagellum axoneme</location>
    </subcellularLocation>
</comment>
<protein>
    <recommendedName>
        <fullName evidence="3">Dynein regulatory complex protein 9</fullName>
    </recommendedName>
</protein>
<evidence type="ECO:0000256" key="9">
    <source>
        <dbReference type="SAM" id="Coils"/>
    </source>
</evidence>
<comment type="similarity">
    <text evidence="2">Belongs to the DRC9 family.</text>
</comment>
<evidence type="ECO:0000256" key="1">
    <source>
        <dbReference type="ARBA" id="ARBA00004611"/>
    </source>
</evidence>
<dbReference type="GO" id="GO:0005737">
    <property type="term" value="C:cytoplasm"/>
    <property type="evidence" value="ECO:0007669"/>
    <property type="project" value="TreeGrafter"/>
</dbReference>
<dbReference type="PANTHER" id="PTHR14871:SF1">
    <property type="entry name" value="DYNEIN REGULATORY COMPLEX PROTEIN 9"/>
    <property type="match status" value="1"/>
</dbReference>
<name>A0AAW1PNN9_9CHLO</name>
<keyword evidence="7" id="KW-0206">Cytoskeleton</keyword>
<evidence type="ECO:0000256" key="6">
    <source>
        <dbReference type="ARBA" id="ARBA00023069"/>
    </source>
</evidence>
<feature type="compositionally biased region" description="Acidic residues" evidence="10">
    <location>
        <begin position="1"/>
        <end position="20"/>
    </location>
</feature>
<keyword evidence="4" id="KW-0963">Cytoplasm</keyword>
<evidence type="ECO:0000256" key="5">
    <source>
        <dbReference type="ARBA" id="ARBA00022846"/>
    </source>
</evidence>
<keyword evidence="8" id="KW-0966">Cell projection</keyword>
<dbReference type="PROSITE" id="PS50096">
    <property type="entry name" value="IQ"/>
    <property type="match status" value="1"/>
</dbReference>
<evidence type="ECO:0000256" key="8">
    <source>
        <dbReference type="ARBA" id="ARBA00023273"/>
    </source>
</evidence>
<dbReference type="GO" id="GO:0031514">
    <property type="term" value="C:motile cilium"/>
    <property type="evidence" value="ECO:0007669"/>
    <property type="project" value="TreeGrafter"/>
</dbReference>
<dbReference type="Gene3D" id="1.20.5.190">
    <property type="match status" value="1"/>
</dbReference>
<dbReference type="Pfam" id="PF00612">
    <property type="entry name" value="IQ"/>
    <property type="match status" value="1"/>
</dbReference>
<dbReference type="Proteomes" id="UP001489004">
    <property type="component" value="Unassembled WGS sequence"/>
</dbReference>
<reference evidence="11 12" key="1">
    <citation type="journal article" date="2024" name="Nat. Commun.">
        <title>Phylogenomics reveals the evolutionary origins of lichenization in chlorophyte algae.</title>
        <authorList>
            <person name="Puginier C."/>
            <person name="Libourel C."/>
            <person name="Otte J."/>
            <person name="Skaloud P."/>
            <person name="Haon M."/>
            <person name="Grisel S."/>
            <person name="Petersen M."/>
            <person name="Berrin J.G."/>
            <person name="Delaux P.M."/>
            <person name="Dal Grande F."/>
            <person name="Keller J."/>
        </authorList>
    </citation>
    <scope>NUCLEOTIDE SEQUENCE [LARGE SCALE GENOMIC DNA]</scope>
    <source>
        <strain evidence="11 12">SAG 2043</strain>
    </source>
</reference>
<evidence type="ECO:0000313" key="12">
    <source>
        <dbReference type="Proteomes" id="UP001489004"/>
    </source>
</evidence>
<evidence type="ECO:0000256" key="10">
    <source>
        <dbReference type="SAM" id="MobiDB-lite"/>
    </source>
</evidence>
<evidence type="ECO:0000313" key="11">
    <source>
        <dbReference type="EMBL" id="KAK9811488.1"/>
    </source>
</evidence>
<dbReference type="AlphaFoldDB" id="A0AAW1PNN9"/>
<evidence type="ECO:0000256" key="2">
    <source>
        <dbReference type="ARBA" id="ARBA00008222"/>
    </source>
</evidence>
<dbReference type="InterPro" id="IPR042618">
    <property type="entry name" value="IQCG"/>
</dbReference>